<feature type="region of interest" description="Disordered" evidence="1">
    <location>
        <begin position="1065"/>
        <end position="1089"/>
    </location>
</feature>
<dbReference type="InterPro" id="IPR001715">
    <property type="entry name" value="CH_dom"/>
</dbReference>
<organism evidence="3 4">
    <name type="scientific">Trypanosoma conorhini</name>
    <dbReference type="NCBI Taxonomy" id="83891"/>
    <lineage>
        <taxon>Eukaryota</taxon>
        <taxon>Discoba</taxon>
        <taxon>Euglenozoa</taxon>
        <taxon>Kinetoplastea</taxon>
        <taxon>Metakinetoplastina</taxon>
        <taxon>Trypanosomatida</taxon>
        <taxon>Trypanosomatidae</taxon>
        <taxon>Trypanosoma</taxon>
    </lineage>
</organism>
<dbReference type="PANTHER" id="PTHR12509:SF8">
    <property type="entry name" value="SPERMATOGENESIS-ASSOCIATED PROTEIN 4"/>
    <property type="match status" value="1"/>
</dbReference>
<dbReference type="Pfam" id="PF06294">
    <property type="entry name" value="CH_2"/>
    <property type="match status" value="1"/>
</dbReference>
<dbReference type="GeneID" id="40315848"/>
<feature type="region of interest" description="Disordered" evidence="1">
    <location>
        <begin position="532"/>
        <end position="559"/>
    </location>
</feature>
<evidence type="ECO:0000313" key="3">
    <source>
        <dbReference type="EMBL" id="RNF25354.1"/>
    </source>
</evidence>
<dbReference type="EMBL" id="MKKU01000087">
    <property type="protein sequence ID" value="RNF25354.1"/>
    <property type="molecule type" value="Genomic_DNA"/>
</dbReference>
<dbReference type="Gene3D" id="1.10.418.10">
    <property type="entry name" value="Calponin-like domain"/>
    <property type="match status" value="1"/>
</dbReference>
<feature type="compositionally biased region" description="Basic and acidic residues" evidence="1">
    <location>
        <begin position="1065"/>
        <end position="1087"/>
    </location>
</feature>
<feature type="compositionally biased region" description="Low complexity" evidence="1">
    <location>
        <begin position="548"/>
        <end position="558"/>
    </location>
</feature>
<dbReference type="PANTHER" id="PTHR12509">
    <property type="entry name" value="SPERMATOGENESIS-ASSOCIATED 4-RELATED"/>
    <property type="match status" value="1"/>
</dbReference>
<evidence type="ECO:0000259" key="2">
    <source>
        <dbReference type="PROSITE" id="PS50021"/>
    </source>
</evidence>
<reference evidence="3 4" key="1">
    <citation type="journal article" date="2018" name="BMC Genomics">
        <title>Genomic comparison of Trypanosoma conorhini and Trypanosoma rangeli to Trypanosoma cruzi strains of high and low virulence.</title>
        <authorList>
            <person name="Bradwell K.R."/>
            <person name="Koparde V.N."/>
            <person name="Matveyev A.V."/>
            <person name="Serrano M.G."/>
            <person name="Alves J.M."/>
            <person name="Parikh H."/>
            <person name="Huang B."/>
            <person name="Lee V."/>
            <person name="Espinosa-Alvarez O."/>
            <person name="Ortiz P.A."/>
            <person name="Costa-Martins A.G."/>
            <person name="Teixeira M.M."/>
            <person name="Buck G.A."/>
        </authorList>
    </citation>
    <scope>NUCLEOTIDE SEQUENCE [LARGE SCALE GENOMIC DNA]</scope>
    <source>
        <strain evidence="3 4">025E</strain>
    </source>
</reference>
<sequence>MQREIVKWLQSLDLSYQVRHPQQDLSNGFTLAEIASRYDRRIEMHSYVPGCSTDCKRRNWKVLLRELKRLGCTSVTAEMAEATIQGKPNVAALVLDYFYEFFCNRPAPTRLTETREKNRMSLLNVIDAARVARTHAVLTAPKSKLMPLRAMENDEIALGKGIQQPGFARPTAASLLHVANRDARNAVLVAAVPADELRIQKRNENLLDEHNMLHKAYRYAEPQRFAPVKHKLLAAAGKKIGKGGTSTKGGAQWDHGISAERVSVVEVNMLNKRLLGALQLRESSDNNKTADSAEESRDMAVRKLLDACGNNLRLGLSKMLGMTLESNGFMDFLEELNTGSEEQDALSFFAGHREEMPFAAVTACWSTLLNSSTGIASTLCMRPTEYMYILRALHFIFAADTAQTPLLHVSASPEMHTSQKEGSDAGPTLTRDMRSFRSNMNVPDALHPVAEDTDAPQQFLLSNERVYNVASAFSWLCSIGEAINAVSPQLACSVLMKYFVPAAARFFAASSAAIVEALARVVVAHVYGDGSTREKRSSTTTPDEARKPQQQQQQPSPSEKLEWNAALQLTTLLAGPLKTAFVGCDDSTNFCSSASKDAQYKLFLFHVLRLARVPQNANDFNGGEPAAAASAAQYDTAITLKASVACVSPAASPSTPVELCAGGVFASLGSSSMRQRAIGLAMLIQFLAWDRWDLAIDPLLLVMKDVKQRGATGAFLQRAAETWEIRVLLLELLTITFRKVLYVFAEAAEKTGDAELMAPDSTTAERQPSVASVIKEKIDLADLEEATVLCLEIFFEAPLLQRQLALQIVGARLLPDEQTNVAAMWLRGLFIFSVEQLEFLLRPHEEEPLRLRDPTLATQHRVHGGSPRFHGAITSELDEEKEAGVLSSPLHQSRSAESAKEAVSSVRVLLGRVEPAYVVSPLNQSWDTFSVVQATLMFEDILTTAQVFSVVLAAILSPQRREAQRLRLLQNLRAVGSSAVPATTSPTQQVGVDGKMSPAAGDEGEEAAEPALNVTLKGLVVSYGQKSAVDGEVERGVEVARDGGAGTPAAKESNATDAVAMETRGDATDGTTREVAEKGGPGEKEGGDPAALLESHEKAFWFSVLRLLRAQLEECLAKEPPVEEQQKKRKLMTASTPNKELSFSVCRVAKTESPARLKELATGVLLTLYHRYGGAAAETMSKETCLHEACQWLAEI</sequence>
<feature type="domain" description="Calponin-homology (CH)" evidence="2">
    <location>
        <begin position="1"/>
        <end position="106"/>
    </location>
</feature>
<dbReference type="GO" id="GO:0005930">
    <property type="term" value="C:axoneme"/>
    <property type="evidence" value="ECO:0007669"/>
    <property type="project" value="TreeGrafter"/>
</dbReference>
<proteinExistence type="predicted"/>
<feature type="compositionally biased region" description="Basic and acidic residues" evidence="1">
    <location>
        <begin position="532"/>
        <end position="547"/>
    </location>
</feature>
<dbReference type="OrthoDB" id="62528at2759"/>
<name>A0A3R7PUI0_9TRYP</name>
<dbReference type="AlphaFoldDB" id="A0A3R7PUI0"/>
<dbReference type="InterPro" id="IPR010441">
    <property type="entry name" value="CH_2"/>
</dbReference>
<keyword evidence="4" id="KW-1185">Reference proteome</keyword>
<gene>
    <name evidence="3" type="ORF">Tco025E_02237</name>
</gene>
<dbReference type="InterPro" id="IPR052111">
    <property type="entry name" value="Spermatogenesis_Ciliary_MAP"/>
</dbReference>
<feature type="compositionally biased region" description="Polar residues" evidence="1">
    <location>
        <begin position="980"/>
        <end position="990"/>
    </location>
</feature>
<dbReference type="GO" id="GO:0051493">
    <property type="term" value="P:regulation of cytoskeleton organization"/>
    <property type="evidence" value="ECO:0007669"/>
    <property type="project" value="TreeGrafter"/>
</dbReference>
<dbReference type="Proteomes" id="UP000284403">
    <property type="component" value="Unassembled WGS sequence"/>
</dbReference>
<dbReference type="GO" id="GO:0008017">
    <property type="term" value="F:microtubule binding"/>
    <property type="evidence" value="ECO:0007669"/>
    <property type="project" value="TreeGrafter"/>
</dbReference>
<accession>A0A3R7PUI0</accession>
<dbReference type="RefSeq" id="XP_029230715.1">
    <property type="nucleotide sequence ID" value="XM_029369166.1"/>
</dbReference>
<protein>
    <submittedName>
        <fullName evidence="3">Spermatogenesis-associated protein 4</fullName>
    </submittedName>
</protein>
<evidence type="ECO:0000313" key="4">
    <source>
        <dbReference type="Proteomes" id="UP000284403"/>
    </source>
</evidence>
<dbReference type="InterPro" id="IPR036872">
    <property type="entry name" value="CH_dom_sf"/>
</dbReference>
<dbReference type="PROSITE" id="PS50021">
    <property type="entry name" value="CH"/>
    <property type="match status" value="1"/>
</dbReference>
<evidence type="ECO:0000256" key="1">
    <source>
        <dbReference type="SAM" id="MobiDB-lite"/>
    </source>
</evidence>
<feature type="region of interest" description="Disordered" evidence="1">
    <location>
        <begin position="980"/>
        <end position="1002"/>
    </location>
</feature>
<comment type="caution">
    <text evidence="3">The sequence shown here is derived from an EMBL/GenBank/DDBJ whole genome shotgun (WGS) entry which is preliminary data.</text>
</comment>